<evidence type="ECO:0000256" key="1">
    <source>
        <dbReference type="SAM" id="MobiDB-lite"/>
    </source>
</evidence>
<dbReference type="KEGG" id="vg:80541472"/>
<proteinExistence type="predicted"/>
<protein>
    <submittedName>
        <fullName evidence="2">Nonstructural protein</fullName>
    </submittedName>
</protein>
<evidence type="ECO:0000313" key="2">
    <source>
        <dbReference type="EMBL" id="QEM39033.1"/>
    </source>
</evidence>
<feature type="compositionally biased region" description="Low complexity" evidence="1">
    <location>
        <begin position="430"/>
        <end position="443"/>
    </location>
</feature>
<sequence>MISFFSMASSSLREYLSKHSKFKKLNCRCYFCLLPKLLRPIPSSRLSSTMSDTDQSLPPSSPQEDPLKATKEENIRAILSSSDEESVIVLEEQQPANTQEGLELSADEPSTSTGGGKRRKVCWNEKKVIVTIPSSGKMRPVTRGKAKATVKLTSAQQIKVWEAQDNTFLAVLLLMWNETILVDLIPFMSHMNTVAMKARNLSFKKKIMVWHQALQLLKRNVGETFTSLQYLAFKTHLQSMSSYTLFIDFVLPDEWIDSSINEYVDFRSSRETPSNSSASTETTSTSCTIASGQVAPAGADSSGPSDQISEPLIGVQRGGLFGATNSAPLISLVPCSICRREDTSLVTFSSVGKCFNEDSDLVLKLDIVPYRHASRTQKKDWWNVASLRTTVTFSANSELASAVKTLEEAIEHHFQTEQVGKLRKEERSLSRYNSGSNYSGGSDSFHRRH</sequence>
<feature type="region of interest" description="Disordered" evidence="1">
    <location>
        <begin position="96"/>
        <end position="118"/>
    </location>
</feature>
<feature type="region of interest" description="Disordered" evidence="1">
    <location>
        <begin position="417"/>
        <end position="449"/>
    </location>
</feature>
<feature type="compositionally biased region" description="Basic and acidic residues" evidence="1">
    <location>
        <begin position="417"/>
        <end position="429"/>
    </location>
</feature>
<dbReference type="EMBL" id="MN364694">
    <property type="protein sequence ID" value="QEM39033.1"/>
    <property type="molecule type" value="Genomic_DNA"/>
</dbReference>
<dbReference type="Proteomes" id="UP001162025">
    <property type="component" value="Segment"/>
</dbReference>
<keyword evidence="3" id="KW-1185">Reference proteome</keyword>
<accession>A0A5C1K2L7</accession>
<evidence type="ECO:0000313" key="3">
    <source>
        <dbReference type="Proteomes" id="UP001162025"/>
    </source>
</evidence>
<name>A0A5C1K2L7_9VIRU</name>
<organism evidence="2 3">
    <name type="scientific">Bactericera trigonica densovirus</name>
    <dbReference type="NCBI Taxonomy" id="3070179"/>
    <lineage>
        <taxon>Viruses</taxon>
        <taxon>Monodnaviria</taxon>
        <taxon>Shotokuvirae</taxon>
        <taxon>Cossaviricota</taxon>
        <taxon>Quintoviricetes</taxon>
        <taxon>Piccovirales</taxon>
        <taxon>Parvoviridae</taxon>
        <taxon>Densovirinae</taxon>
        <taxon>Diciambidensovirus</taxon>
        <taxon>Diciambidensovirus hemipteran2</taxon>
    </lineage>
</organism>
<reference evidence="2 3" key="1">
    <citation type="submission" date="2019-08" db="EMBL/GenBank/DDBJ databases">
        <title>Complete genome sequence of a densovirus infecting the carrot psyllid, Bactericera trigonica.</title>
        <authorList>
            <person name="Ghosh S."/>
            <person name="Ghanim M."/>
        </authorList>
    </citation>
    <scope>NUCLEOTIDE SEQUENCE [LARGE SCALE GENOMIC DNA]</scope>
</reference>
<dbReference type="RefSeq" id="YP_010802685.1">
    <property type="nucleotide sequence ID" value="NC_077038.1"/>
</dbReference>
<feature type="region of interest" description="Disordered" evidence="1">
    <location>
        <begin position="45"/>
        <end position="69"/>
    </location>
</feature>
<dbReference type="GeneID" id="80541472"/>
<feature type="compositionally biased region" description="Polar residues" evidence="1">
    <location>
        <begin position="49"/>
        <end position="58"/>
    </location>
</feature>